<name>A0ACB5SKB9_9PEZI</name>
<accession>A0ACB5SKB9</accession>
<protein>
    <submittedName>
        <fullName evidence="1">Major facilitator superfamily</fullName>
    </submittedName>
</protein>
<reference evidence="1" key="1">
    <citation type="submission" date="2024-09" db="EMBL/GenBank/DDBJ databases">
        <title>Draft Genome Sequences of Neofusicoccum parvum.</title>
        <authorList>
            <person name="Ashida A."/>
            <person name="Camagna M."/>
            <person name="Tanaka A."/>
            <person name="Takemoto D."/>
        </authorList>
    </citation>
    <scope>NUCLEOTIDE SEQUENCE</scope>
    <source>
        <strain evidence="1">PPO83</strain>
    </source>
</reference>
<comment type="caution">
    <text evidence="1">The sequence shown here is derived from an EMBL/GenBank/DDBJ whole genome shotgun (WGS) entry which is preliminary data.</text>
</comment>
<dbReference type="Proteomes" id="UP001165186">
    <property type="component" value="Unassembled WGS sequence"/>
</dbReference>
<proteinExistence type="predicted"/>
<keyword evidence="2" id="KW-1185">Reference proteome</keyword>
<evidence type="ECO:0000313" key="1">
    <source>
        <dbReference type="EMBL" id="GME45063.1"/>
    </source>
</evidence>
<dbReference type="EMBL" id="BSXG01000117">
    <property type="protein sequence ID" value="GME45063.1"/>
    <property type="molecule type" value="Genomic_DNA"/>
</dbReference>
<organism evidence="1 2">
    <name type="scientific">Neofusicoccum parvum</name>
    <dbReference type="NCBI Taxonomy" id="310453"/>
    <lineage>
        <taxon>Eukaryota</taxon>
        <taxon>Fungi</taxon>
        <taxon>Dikarya</taxon>
        <taxon>Ascomycota</taxon>
        <taxon>Pezizomycotina</taxon>
        <taxon>Dothideomycetes</taxon>
        <taxon>Dothideomycetes incertae sedis</taxon>
        <taxon>Botryosphaeriales</taxon>
        <taxon>Botryosphaeriaceae</taxon>
        <taxon>Neofusicoccum</taxon>
    </lineage>
</organism>
<gene>
    <name evidence="1" type="primary">g7986</name>
    <name evidence="1" type="ORF">NpPPO83_00007986</name>
</gene>
<sequence>MQDLHCTATEVSRLPGYALLMLGLANLYALPLAEYIGKRYTILLGMLVFLASNIWAAKASSLASLTGSRFIGGFFGGVVEALGPSIIHECFPEHQLASAMVVYVGFLAAGSAIGPIVAGAIATGLNSWRWFFGLSAILIAANLLSCILMLPETTHHPALTGVAHSASASDTDVELRIAGAKTPSPTASVIVPLPSSTPPPPPTLLTTWLTRSFHLRLAHPPHRPHTPPLTLLAQLARLLAAPPVLLTTLLFGLTIGWTVLASVVLAAVYAQPPHLFSAWRIGALNFGPLAGLLVGIPAGGAAADMLAARSARRSADGRAEPRARLPAVLPGAVVSPAGCLVIGFALRGGWAWGWTAAGWGALAFGLTGSANVLLTHCVDCFGGRAGHVGVLVNVVKNALAFGVSYASLGWYAESGPAAQFGVMAGLLWALYAGVVGLYVWSEALVRFSGRFV</sequence>
<evidence type="ECO:0000313" key="2">
    <source>
        <dbReference type="Proteomes" id="UP001165186"/>
    </source>
</evidence>